<dbReference type="GO" id="GO:0000902">
    <property type="term" value="P:cell morphogenesis"/>
    <property type="evidence" value="ECO:0007669"/>
    <property type="project" value="InterPro"/>
</dbReference>
<evidence type="ECO:0000259" key="2">
    <source>
        <dbReference type="Pfam" id="PF14228"/>
    </source>
</evidence>
<dbReference type="PANTHER" id="PTHR12295:SF30">
    <property type="entry name" value="PROTEIN FURRY"/>
    <property type="match status" value="1"/>
</dbReference>
<evidence type="ECO:0000256" key="1">
    <source>
        <dbReference type="SAM" id="MobiDB-lite"/>
    </source>
</evidence>
<keyword evidence="4" id="KW-1185">Reference proteome</keyword>
<dbReference type="EMBL" id="LR901514">
    <property type="protein sequence ID" value="CAD7248789.1"/>
    <property type="molecule type" value="Genomic_DNA"/>
</dbReference>
<evidence type="ECO:0000313" key="4">
    <source>
        <dbReference type="Proteomes" id="UP000677054"/>
    </source>
</evidence>
<feature type="domain" description="Cell morphogenesis central region" evidence="2">
    <location>
        <begin position="296"/>
        <end position="385"/>
    </location>
</feature>
<dbReference type="Proteomes" id="UP000677054">
    <property type="component" value="Unassembled WGS sequence"/>
</dbReference>
<dbReference type="OrthoDB" id="6287725at2759"/>
<reference evidence="3" key="1">
    <citation type="submission" date="2020-11" db="EMBL/GenBank/DDBJ databases">
        <authorList>
            <person name="Tran Van P."/>
        </authorList>
    </citation>
    <scope>NUCLEOTIDE SEQUENCE</scope>
</reference>
<accession>A0A7R8XF77</accession>
<dbReference type="Pfam" id="PF14228">
    <property type="entry name" value="MOR2-PAG1_mid"/>
    <property type="match status" value="1"/>
</dbReference>
<name>A0A7R8XF77_9CRUS</name>
<dbReference type="InterPro" id="IPR016024">
    <property type="entry name" value="ARM-type_fold"/>
</dbReference>
<gene>
    <name evidence="3" type="ORF">DSTB1V02_LOCUS8597</name>
</gene>
<dbReference type="InterPro" id="IPR029473">
    <property type="entry name" value="MOR2-PAG1_mid"/>
</dbReference>
<dbReference type="AlphaFoldDB" id="A0A7R8XF77"/>
<dbReference type="GO" id="GO:0031175">
    <property type="term" value="P:neuron projection development"/>
    <property type="evidence" value="ECO:0007669"/>
    <property type="project" value="TreeGrafter"/>
</dbReference>
<dbReference type="InterPro" id="IPR039867">
    <property type="entry name" value="Furry/Tao3/Mor2"/>
</dbReference>
<sequence>YASFLVKEVTDTFPQLLDHGLRVLLQLLTTWKNSSPGLNLKRSSERSGQQGSDHSMSVLYFLEGFALVMLCHVRLLPRKLAVGILKEVKHLALSLGMLSSEEWAIDVLDKKAQSVLEKCTFLLPASEKAAISSTGSTLDMQWLVDRTHIIWTGGSWESCQDGGGKIWTLPISVAYDAWSNVLILFLERDNLPLQCPSAMAHAWPIVHSRLMSLFPVIDPNPVTDNRASLLRSTSTIKKPINEKDAQLLLWKNYAIFSCRVVLPNTSSTFRCASPDLGLSSSPETGGGEKDSSLVILKQTCSTGSSSSSALSSSHPPSALYKLLLPLLRCESPPVRDVAVLALGTINPFTIKDMMDEMISYLREALDRKQENMRRKKRRDALRLHPCVLDKDNHCLHPVFVEYIDGARLYLESEPEKENPVREIKLYFCSFIYKLIQSFSLDLRRTLLGRDVRRNLFHLFSSWSGKLSLKSHSKDQQEYQLHDFEWGALQAMCAVLACGPCFDPRDLLEDGSLYPWLDRLLEFPDKKVQQLGRETLELLLEFNGDTGALLDSVVERCYTGSVLVADACFCAIASIFSNREYPCDHYTAIITLTLLNTGNPRVEISECAFHLLLLLDKRFFGAPNPFPFDDQPQQTNPPDPQGVATENNLLGKEDATDDPRVALEEYCFISRSDVGTYAPELEIDVALADVTEPASGGPGPATSCQDLFGALLRERHPIDRRNSPTDVVTSQMKRFILEQGSRRPKGPYLWDKILTACSQNHEQYHNDIGAVHP</sequence>
<dbReference type="PANTHER" id="PTHR12295">
    <property type="entry name" value="FURRY-RELATED"/>
    <property type="match status" value="1"/>
</dbReference>
<dbReference type="GO" id="GO:0030427">
    <property type="term" value="C:site of polarized growth"/>
    <property type="evidence" value="ECO:0007669"/>
    <property type="project" value="TreeGrafter"/>
</dbReference>
<dbReference type="EMBL" id="CAJPEV010001997">
    <property type="protein sequence ID" value="CAG0895239.1"/>
    <property type="molecule type" value="Genomic_DNA"/>
</dbReference>
<feature type="region of interest" description="Disordered" evidence="1">
    <location>
        <begin position="625"/>
        <end position="645"/>
    </location>
</feature>
<dbReference type="SUPFAM" id="SSF48371">
    <property type="entry name" value="ARM repeat"/>
    <property type="match status" value="1"/>
</dbReference>
<organism evidence="3">
    <name type="scientific">Darwinula stevensoni</name>
    <dbReference type="NCBI Taxonomy" id="69355"/>
    <lineage>
        <taxon>Eukaryota</taxon>
        <taxon>Metazoa</taxon>
        <taxon>Ecdysozoa</taxon>
        <taxon>Arthropoda</taxon>
        <taxon>Crustacea</taxon>
        <taxon>Oligostraca</taxon>
        <taxon>Ostracoda</taxon>
        <taxon>Podocopa</taxon>
        <taxon>Podocopida</taxon>
        <taxon>Darwinulocopina</taxon>
        <taxon>Darwinuloidea</taxon>
        <taxon>Darwinulidae</taxon>
        <taxon>Darwinula</taxon>
    </lineage>
</organism>
<evidence type="ECO:0000313" key="3">
    <source>
        <dbReference type="EMBL" id="CAD7248789.1"/>
    </source>
</evidence>
<feature type="non-terminal residue" evidence="3">
    <location>
        <position position="1"/>
    </location>
</feature>
<protein>
    <recommendedName>
        <fullName evidence="2">Cell morphogenesis central region domain-containing protein</fullName>
    </recommendedName>
</protein>
<dbReference type="GO" id="GO:0005938">
    <property type="term" value="C:cell cortex"/>
    <property type="evidence" value="ECO:0007669"/>
    <property type="project" value="TreeGrafter"/>
</dbReference>
<proteinExistence type="predicted"/>